<dbReference type="AlphaFoldDB" id="A0A0A9GZB3"/>
<evidence type="ECO:0000256" key="1">
    <source>
        <dbReference type="SAM" id="MobiDB-lite"/>
    </source>
</evidence>
<protein>
    <submittedName>
        <fullName evidence="2">Uncharacterized protein</fullName>
    </submittedName>
</protein>
<accession>A0A0A9GZB3</accession>
<organism evidence="2">
    <name type="scientific">Arundo donax</name>
    <name type="common">Giant reed</name>
    <name type="synonym">Donax arundinaceus</name>
    <dbReference type="NCBI Taxonomy" id="35708"/>
    <lineage>
        <taxon>Eukaryota</taxon>
        <taxon>Viridiplantae</taxon>
        <taxon>Streptophyta</taxon>
        <taxon>Embryophyta</taxon>
        <taxon>Tracheophyta</taxon>
        <taxon>Spermatophyta</taxon>
        <taxon>Magnoliopsida</taxon>
        <taxon>Liliopsida</taxon>
        <taxon>Poales</taxon>
        <taxon>Poaceae</taxon>
        <taxon>PACMAD clade</taxon>
        <taxon>Arundinoideae</taxon>
        <taxon>Arundineae</taxon>
        <taxon>Arundo</taxon>
    </lineage>
</organism>
<evidence type="ECO:0000313" key="2">
    <source>
        <dbReference type="EMBL" id="JAE25933.1"/>
    </source>
</evidence>
<proteinExistence type="predicted"/>
<sequence>MIFGKEMDREEDGGRRKTGGRRGGASPHHYLVELHRVEGSRFGCASQNKVVHFNNLSCPSIETADCYLGSCATQP</sequence>
<reference evidence="2" key="1">
    <citation type="submission" date="2014-09" db="EMBL/GenBank/DDBJ databases">
        <authorList>
            <person name="Magalhaes I.L.F."/>
            <person name="Oliveira U."/>
            <person name="Santos F.R."/>
            <person name="Vidigal T.H.D.A."/>
            <person name="Brescovit A.D."/>
            <person name="Santos A.J."/>
        </authorList>
    </citation>
    <scope>NUCLEOTIDE SEQUENCE</scope>
    <source>
        <tissue evidence="2">Shoot tissue taken approximately 20 cm above the soil surface</tissue>
    </source>
</reference>
<feature type="compositionally biased region" description="Basic and acidic residues" evidence="1">
    <location>
        <begin position="1"/>
        <end position="15"/>
    </location>
</feature>
<name>A0A0A9GZB3_ARUDO</name>
<reference evidence="2" key="2">
    <citation type="journal article" date="2015" name="Data Brief">
        <title>Shoot transcriptome of the giant reed, Arundo donax.</title>
        <authorList>
            <person name="Barrero R.A."/>
            <person name="Guerrero F.D."/>
            <person name="Moolhuijzen P."/>
            <person name="Goolsby J.A."/>
            <person name="Tidwell J."/>
            <person name="Bellgard S.E."/>
            <person name="Bellgard M.I."/>
        </authorList>
    </citation>
    <scope>NUCLEOTIDE SEQUENCE</scope>
    <source>
        <tissue evidence="2">Shoot tissue taken approximately 20 cm above the soil surface</tissue>
    </source>
</reference>
<dbReference type="EMBL" id="GBRH01171963">
    <property type="protein sequence ID" value="JAE25933.1"/>
    <property type="molecule type" value="Transcribed_RNA"/>
</dbReference>
<feature type="region of interest" description="Disordered" evidence="1">
    <location>
        <begin position="1"/>
        <end position="28"/>
    </location>
</feature>